<dbReference type="CDD" id="cd02440">
    <property type="entry name" value="AdoMet_MTases"/>
    <property type="match status" value="1"/>
</dbReference>
<feature type="binding site" evidence="5">
    <location>
        <position position="16"/>
    </location>
    <ligand>
        <name>S-adenosyl-L-methionine</name>
        <dbReference type="ChEBI" id="CHEBI:59789"/>
    </ligand>
</feature>
<feature type="binding site" evidence="5">
    <location>
        <position position="61"/>
    </location>
    <ligand>
        <name>S-adenosyl-L-methionine</name>
        <dbReference type="ChEBI" id="CHEBI:59789"/>
    </ligand>
</feature>
<dbReference type="SMART" id="SM00650">
    <property type="entry name" value="rADc"/>
    <property type="match status" value="1"/>
</dbReference>
<dbReference type="InterPro" id="IPR029063">
    <property type="entry name" value="SAM-dependent_MTases_sf"/>
</dbReference>
<gene>
    <name evidence="8" type="ORF">FM110_09345</name>
</gene>
<keyword evidence="4 5" id="KW-0694">RNA-binding</keyword>
<evidence type="ECO:0000256" key="6">
    <source>
        <dbReference type="SAM" id="MobiDB-lite"/>
    </source>
</evidence>
<dbReference type="GO" id="GO:0005829">
    <property type="term" value="C:cytosol"/>
    <property type="evidence" value="ECO:0007669"/>
    <property type="project" value="TreeGrafter"/>
</dbReference>
<evidence type="ECO:0000259" key="7">
    <source>
        <dbReference type="SMART" id="SM00650"/>
    </source>
</evidence>
<feature type="region of interest" description="Disordered" evidence="6">
    <location>
        <begin position="250"/>
        <end position="302"/>
    </location>
</feature>
<dbReference type="AlphaFoldDB" id="A0A1X6X319"/>
<organism evidence="8 9">
    <name type="scientific">Brachybacterium nesterenkovii</name>
    <dbReference type="NCBI Taxonomy" id="47847"/>
    <lineage>
        <taxon>Bacteria</taxon>
        <taxon>Bacillati</taxon>
        <taxon>Actinomycetota</taxon>
        <taxon>Actinomycetes</taxon>
        <taxon>Micrococcales</taxon>
        <taxon>Dermabacteraceae</taxon>
        <taxon>Brachybacterium</taxon>
    </lineage>
</organism>
<dbReference type="PROSITE" id="PS51689">
    <property type="entry name" value="SAM_RNA_A_N6_MT"/>
    <property type="match status" value="1"/>
</dbReference>
<dbReference type="Pfam" id="PF00398">
    <property type="entry name" value="RrnaAD"/>
    <property type="match status" value="1"/>
</dbReference>
<dbReference type="PROSITE" id="PS01131">
    <property type="entry name" value="RRNA_A_DIMETH"/>
    <property type="match status" value="1"/>
</dbReference>
<keyword evidence="1 5" id="KW-0489">Methyltransferase</keyword>
<dbReference type="InterPro" id="IPR020598">
    <property type="entry name" value="rRNA_Ade_methylase_Trfase_N"/>
</dbReference>
<dbReference type="Proteomes" id="UP000195981">
    <property type="component" value="Unassembled WGS sequence"/>
</dbReference>
<feature type="binding site" evidence="5">
    <location>
        <position position="100"/>
    </location>
    <ligand>
        <name>S-adenosyl-L-methionine</name>
        <dbReference type="ChEBI" id="CHEBI:59789"/>
    </ligand>
</feature>
<dbReference type="InterPro" id="IPR020596">
    <property type="entry name" value="rRNA_Ade_Mease_Trfase_CS"/>
</dbReference>
<reference evidence="8 9" key="1">
    <citation type="submission" date="2017-02" db="EMBL/GenBank/DDBJ databases">
        <authorList>
            <person name="Peterson S.W."/>
        </authorList>
    </citation>
    <scope>NUCLEOTIDE SEQUENCE [LARGE SCALE GENOMIC DNA]</scope>
    <source>
        <strain evidence="8 9">CIP104813</strain>
    </source>
</reference>
<dbReference type="Gene3D" id="3.40.50.150">
    <property type="entry name" value="Vaccinia Virus protein VP39"/>
    <property type="match status" value="1"/>
</dbReference>
<feature type="binding site" evidence="5">
    <location>
        <position position="14"/>
    </location>
    <ligand>
        <name>S-adenosyl-L-methionine</name>
        <dbReference type="ChEBI" id="CHEBI:59789"/>
    </ligand>
</feature>
<dbReference type="InterPro" id="IPR001737">
    <property type="entry name" value="KsgA/Erm"/>
</dbReference>
<evidence type="ECO:0000256" key="3">
    <source>
        <dbReference type="ARBA" id="ARBA00022691"/>
    </source>
</evidence>
<evidence type="ECO:0000256" key="1">
    <source>
        <dbReference type="ARBA" id="ARBA00022603"/>
    </source>
</evidence>
<keyword evidence="9" id="KW-1185">Reference proteome</keyword>
<evidence type="ECO:0000313" key="8">
    <source>
        <dbReference type="EMBL" id="SLM93106.1"/>
    </source>
</evidence>
<keyword evidence="2 5" id="KW-0808">Transferase</keyword>
<evidence type="ECO:0000256" key="4">
    <source>
        <dbReference type="ARBA" id="ARBA00022884"/>
    </source>
</evidence>
<proteinExistence type="inferred from homology"/>
<feature type="binding site" evidence="5">
    <location>
        <position position="40"/>
    </location>
    <ligand>
        <name>S-adenosyl-L-methionine</name>
        <dbReference type="ChEBI" id="CHEBI:59789"/>
    </ligand>
</feature>
<dbReference type="GO" id="GO:0003723">
    <property type="term" value="F:RNA binding"/>
    <property type="evidence" value="ECO:0007669"/>
    <property type="project" value="UniProtKB-UniRule"/>
</dbReference>
<evidence type="ECO:0000256" key="5">
    <source>
        <dbReference type="PROSITE-ProRule" id="PRU01026"/>
    </source>
</evidence>
<accession>A0A1X6X319</accession>
<dbReference type="GO" id="GO:0000179">
    <property type="term" value="F:rRNA (adenine-N6,N6-)-dimethyltransferase activity"/>
    <property type="evidence" value="ECO:0007669"/>
    <property type="project" value="UniProtKB-UniRule"/>
</dbReference>
<evidence type="ECO:0000256" key="2">
    <source>
        <dbReference type="ARBA" id="ARBA00022679"/>
    </source>
</evidence>
<keyword evidence="3 5" id="KW-0949">S-adenosyl-L-methionine</keyword>
<name>A0A1X6X319_9MICO</name>
<comment type="similarity">
    <text evidence="5">Belongs to the class I-like SAM-binding methyltransferase superfamily. rRNA adenine N(6)-methyltransferase family.</text>
</comment>
<dbReference type="NCBIfam" id="NF000499">
    <property type="entry name" value="Erm23S_rRNA_broad"/>
    <property type="match status" value="1"/>
</dbReference>
<dbReference type="EMBL" id="FWFG01000081">
    <property type="protein sequence ID" value="SLM93106.1"/>
    <property type="molecule type" value="Genomic_DNA"/>
</dbReference>
<sequence length="302" mass="32676">MPTYRHGRHEHGQNFLTDPAPIAAITRLVAASTGPILEIGPGDGALTVPLSRLGRPLTAVEIDPRLAEGLARRLPPHVHVLTGDFLSHRLPDSPHVLVGNLPFHRTTAMLRKILHSPGWTEATLLVQWEVARRRAGVGGTTMMTAQWAPWFEFALDRRVPTRAFAPSPGVDGGILTIRRCTDPLLPEVQRARFQALVHRVYTGPGRGLGQVLARSTSLGTPEAARTWLRRHGITPSALPRSLSTGAWVDLFKTTGSSPPRRQGRGASGSQGRSLGRGRSGAQGSTHPQGHTRAQGPSPRRSR</sequence>
<dbReference type="SUPFAM" id="SSF53335">
    <property type="entry name" value="S-adenosyl-L-methionine-dependent methyltransferases"/>
    <property type="match status" value="1"/>
</dbReference>
<feature type="domain" description="Ribosomal RNA adenine methylase transferase N-terminal" evidence="7">
    <location>
        <begin position="21"/>
        <end position="181"/>
    </location>
</feature>
<dbReference type="PANTHER" id="PTHR11727:SF7">
    <property type="entry name" value="DIMETHYLADENOSINE TRANSFERASE-RELATED"/>
    <property type="match status" value="1"/>
</dbReference>
<feature type="binding site" evidence="5">
    <location>
        <position position="84"/>
    </location>
    <ligand>
        <name>S-adenosyl-L-methionine</name>
        <dbReference type="ChEBI" id="CHEBI:59789"/>
    </ligand>
</feature>
<evidence type="ECO:0000313" key="9">
    <source>
        <dbReference type="Proteomes" id="UP000195981"/>
    </source>
</evidence>
<dbReference type="PANTHER" id="PTHR11727">
    <property type="entry name" value="DIMETHYLADENOSINE TRANSFERASE"/>
    <property type="match status" value="1"/>
</dbReference>
<protein>
    <submittedName>
        <fullName evidence="8">23S rRNA N-6-methyltransferase ErmCX</fullName>
    </submittedName>
</protein>